<protein>
    <submittedName>
        <fullName evidence="1">Uncharacterized protein</fullName>
    </submittedName>
</protein>
<evidence type="ECO:0000313" key="2">
    <source>
        <dbReference type="Proteomes" id="UP000324222"/>
    </source>
</evidence>
<comment type="caution">
    <text evidence="1">The sequence shown here is derived from an EMBL/GenBank/DDBJ whole genome shotgun (WGS) entry which is preliminary data.</text>
</comment>
<reference evidence="1 2" key="1">
    <citation type="submission" date="2019-05" db="EMBL/GenBank/DDBJ databases">
        <title>Another draft genome of Portunus trituberculatus and its Hox gene families provides insights of decapod evolution.</title>
        <authorList>
            <person name="Jeong J.-H."/>
            <person name="Song I."/>
            <person name="Kim S."/>
            <person name="Choi T."/>
            <person name="Kim D."/>
            <person name="Ryu S."/>
            <person name="Kim W."/>
        </authorList>
    </citation>
    <scope>NUCLEOTIDE SEQUENCE [LARGE SCALE GENOMIC DNA]</scope>
    <source>
        <tissue evidence="1">Muscle</tissue>
    </source>
</reference>
<evidence type="ECO:0000313" key="1">
    <source>
        <dbReference type="EMBL" id="MPC82596.1"/>
    </source>
</evidence>
<dbReference type="Proteomes" id="UP000324222">
    <property type="component" value="Unassembled WGS sequence"/>
</dbReference>
<accession>A0A5B7ILK9</accession>
<dbReference type="AlphaFoldDB" id="A0A5B7ILK9"/>
<gene>
    <name evidence="1" type="ORF">E2C01_077271</name>
</gene>
<proteinExistence type="predicted"/>
<organism evidence="1 2">
    <name type="scientific">Portunus trituberculatus</name>
    <name type="common">Swimming crab</name>
    <name type="synonym">Neptunus trituberculatus</name>
    <dbReference type="NCBI Taxonomy" id="210409"/>
    <lineage>
        <taxon>Eukaryota</taxon>
        <taxon>Metazoa</taxon>
        <taxon>Ecdysozoa</taxon>
        <taxon>Arthropoda</taxon>
        <taxon>Crustacea</taxon>
        <taxon>Multicrustacea</taxon>
        <taxon>Malacostraca</taxon>
        <taxon>Eumalacostraca</taxon>
        <taxon>Eucarida</taxon>
        <taxon>Decapoda</taxon>
        <taxon>Pleocyemata</taxon>
        <taxon>Brachyura</taxon>
        <taxon>Eubrachyura</taxon>
        <taxon>Portunoidea</taxon>
        <taxon>Portunidae</taxon>
        <taxon>Portuninae</taxon>
        <taxon>Portunus</taxon>
    </lineage>
</organism>
<name>A0A5B7ILK9_PORTR</name>
<keyword evidence="2" id="KW-1185">Reference proteome</keyword>
<dbReference type="EMBL" id="VSRR010060214">
    <property type="protein sequence ID" value="MPC82596.1"/>
    <property type="molecule type" value="Genomic_DNA"/>
</dbReference>
<sequence>MKCIVPRPGSHRAPRPPSRESGCKLYSCDFNCPEGKYSLIKSKVRLVEEQPCLVPGAAPAGPLVGLPPPVGL</sequence>